<keyword evidence="4 5" id="KW-0472">Membrane</keyword>
<dbReference type="Gene3D" id="3.40.50.410">
    <property type="entry name" value="von Willebrand factor, type A domain"/>
    <property type="match status" value="1"/>
</dbReference>
<gene>
    <name evidence="7" type="ORF">LZC95_11800</name>
</gene>
<dbReference type="SUPFAM" id="SSF53300">
    <property type="entry name" value="vWA-like"/>
    <property type="match status" value="1"/>
</dbReference>
<evidence type="ECO:0000313" key="7">
    <source>
        <dbReference type="EMBL" id="WXA97514.1"/>
    </source>
</evidence>
<feature type="transmembrane region" description="Helical" evidence="5">
    <location>
        <begin position="63"/>
        <end position="80"/>
    </location>
</feature>
<dbReference type="SMART" id="SM00327">
    <property type="entry name" value="VWA"/>
    <property type="match status" value="1"/>
</dbReference>
<dbReference type="RefSeq" id="WP_394848136.1">
    <property type="nucleotide sequence ID" value="NZ_CP089982.1"/>
</dbReference>
<dbReference type="InterPro" id="IPR002035">
    <property type="entry name" value="VWF_A"/>
</dbReference>
<protein>
    <submittedName>
        <fullName evidence="7">VWA domain-containing protein</fullName>
    </submittedName>
</protein>
<accession>A0ABZ2KG13</accession>
<dbReference type="Pfam" id="PF13519">
    <property type="entry name" value="VWA_2"/>
    <property type="match status" value="1"/>
</dbReference>
<dbReference type="PROSITE" id="PS50234">
    <property type="entry name" value="VWFA"/>
    <property type="match status" value="1"/>
</dbReference>
<evidence type="ECO:0000256" key="4">
    <source>
        <dbReference type="ARBA" id="ARBA00023136"/>
    </source>
</evidence>
<dbReference type="InterPro" id="IPR050768">
    <property type="entry name" value="UPF0353/GerABKA_families"/>
</dbReference>
<feature type="domain" description="VWFA" evidence="6">
    <location>
        <begin position="97"/>
        <end position="234"/>
    </location>
</feature>
<keyword evidence="1" id="KW-1003">Cell membrane</keyword>
<evidence type="ECO:0000313" key="8">
    <source>
        <dbReference type="Proteomes" id="UP001379533"/>
    </source>
</evidence>
<dbReference type="InterPro" id="IPR036465">
    <property type="entry name" value="vWFA_dom_sf"/>
</dbReference>
<proteinExistence type="predicted"/>
<evidence type="ECO:0000256" key="5">
    <source>
        <dbReference type="SAM" id="Phobius"/>
    </source>
</evidence>
<evidence type="ECO:0000256" key="1">
    <source>
        <dbReference type="ARBA" id="ARBA00022475"/>
    </source>
</evidence>
<dbReference type="PANTHER" id="PTHR22550">
    <property type="entry name" value="SPORE GERMINATION PROTEIN"/>
    <property type="match status" value="1"/>
</dbReference>
<name>A0ABZ2KG13_9BACT</name>
<evidence type="ECO:0000256" key="2">
    <source>
        <dbReference type="ARBA" id="ARBA00022692"/>
    </source>
</evidence>
<keyword evidence="3 5" id="KW-1133">Transmembrane helix</keyword>
<dbReference type="PROSITE" id="PS51257">
    <property type="entry name" value="PROKAR_LIPOPROTEIN"/>
    <property type="match status" value="1"/>
</dbReference>
<keyword evidence="8" id="KW-1185">Reference proteome</keyword>
<organism evidence="7 8">
    <name type="scientific">Pendulispora brunnea</name>
    <dbReference type="NCBI Taxonomy" id="2905690"/>
    <lineage>
        <taxon>Bacteria</taxon>
        <taxon>Pseudomonadati</taxon>
        <taxon>Myxococcota</taxon>
        <taxon>Myxococcia</taxon>
        <taxon>Myxococcales</taxon>
        <taxon>Sorangiineae</taxon>
        <taxon>Pendulisporaceae</taxon>
        <taxon>Pendulispora</taxon>
    </lineage>
</organism>
<feature type="transmembrane region" description="Helical" evidence="5">
    <location>
        <begin position="12"/>
        <end position="33"/>
    </location>
</feature>
<reference evidence="7 8" key="1">
    <citation type="submission" date="2021-12" db="EMBL/GenBank/DDBJ databases">
        <title>Discovery of the Pendulisporaceae a myxobacterial family with distinct sporulation behavior and unique specialized metabolism.</title>
        <authorList>
            <person name="Garcia R."/>
            <person name="Popoff A."/>
            <person name="Bader C.D."/>
            <person name="Loehr J."/>
            <person name="Walesch S."/>
            <person name="Walt C."/>
            <person name="Boldt J."/>
            <person name="Bunk B."/>
            <person name="Haeckl F.J.F.P.J."/>
            <person name="Gunesch A.P."/>
            <person name="Birkelbach J."/>
            <person name="Nuebel U."/>
            <person name="Pietschmann T."/>
            <person name="Bach T."/>
            <person name="Mueller R."/>
        </authorList>
    </citation>
    <scope>NUCLEOTIDE SEQUENCE [LARGE SCALE GENOMIC DNA]</scope>
    <source>
        <strain evidence="7 8">MSr12523</strain>
    </source>
</reference>
<evidence type="ECO:0000256" key="3">
    <source>
        <dbReference type="ARBA" id="ARBA00022989"/>
    </source>
</evidence>
<dbReference type="Proteomes" id="UP001379533">
    <property type="component" value="Chromosome"/>
</dbReference>
<dbReference type="EMBL" id="CP089982">
    <property type="protein sequence ID" value="WXA97514.1"/>
    <property type="molecule type" value="Genomic_DNA"/>
</dbReference>
<evidence type="ECO:0000259" key="6">
    <source>
        <dbReference type="PROSITE" id="PS50234"/>
    </source>
</evidence>
<dbReference type="PANTHER" id="PTHR22550:SF5">
    <property type="entry name" value="LEUCINE ZIPPER PROTEIN 4"/>
    <property type="match status" value="1"/>
</dbReference>
<keyword evidence="2 5" id="KW-0812">Transmembrane</keyword>
<sequence length="368" mass="38944">MRFAYDLLHFPGILIAIGCALFVVAFAASLLLASLARVRAEKRFGDPSLVAKLATFDAAGRRAAKGVMLVLALALAFGALSRPQSAGQRVLPATNLDVVVVLDYSKSMYARDILPSRIARAKAEVSELIRKLKGARFGAVAFAGEPMNFPLTSDGAAIAQFFRQLEPNDMPVGGTAIAKALEKARDTLASDPKSKDHVRVIVLITDGEDLEGDPLNVAREAAKEGTRIDVVQIGGRAPEVIPEVVDGKVTGIRRDAAGKPLTTELSAEGEAQLAGIAKETNGNIVRSDKGETGIDTIAAGLSRMMKEELSEKIQIVGEEQYAWPLALALLLLILEALIPEAPRQKVAVLKGAPALATGSRKGANRARA</sequence>